<dbReference type="EMBL" id="AP018005">
    <property type="protein sequence ID" value="BBB14973.1"/>
    <property type="molecule type" value="Genomic_DNA"/>
</dbReference>
<proteinExistence type="predicted"/>
<dbReference type="Proteomes" id="UP000282483">
    <property type="component" value="Chromosome"/>
</dbReference>
<sequence>MFNPEELTLLLERGRILQEEIGTFITRPTLTSSRRLVTRIDRLIGDIKPQLLNPSFTEDNQMSLVITRLGSIVKNLKDIKHTIKTA</sequence>
<accession>A0A2Z5UVI5</accession>
<protein>
    <submittedName>
        <fullName evidence="1">Uncharacterized protein</fullName>
    </submittedName>
</protein>
<organism evidence="1 2">
    <name type="scientific">Candidatus Rickettsiella viridis</name>
    <dbReference type="NCBI Taxonomy" id="676208"/>
    <lineage>
        <taxon>Bacteria</taxon>
        <taxon>Pseudomonadati</taxon>
        <taxon>Pseudomonadota</taxon>
        <taxon>Gammaproteobacteria</taxon>
        <taxon>Legionellales</taxon>
        <taxon>Coxiellaceae</taxon>
        <taxon>Rickettsiella</taxon>
    </lineage>
</organism>
<evidence type="ECO:0000313" key="1">
    <source>
        <dbReference type="EMBL" id="BBB14973.1"/>
    </source>
</evidence>
<dbReference type="AlphaFoldDB" id="A0A2Z5UVI5"/>
<name>A0A2Z5UVI5_9COXI</name>
<gene>
    <name evidence="1" type="ORF">RVIR1_04610</name>
</gene>
<keyword evidence="2" id="KW-1185">Reference proteome</keyword>
<dbReference type="KEGG" id="rvi:RVIR1_04610"/>
<reference evidence="1 2" key="1">
    <citation type="submission" date="2017-03" db="EMBL/GenBank/DDBJ databases">
        <title>The genome sequence of Candidatus Rickettsiella viridis.</title>
        <authorList>
            <person name="Nikoh N."/>
            <person name="Tsuchida T."/>
            <person name="Yamaguchi K."/>
            <person name="Maeda T."/>
            <person name="Shigenobu S."/>
            <person name="Fukatsu T."/>
        </authorList>
    </citation>
    <scope>NUCLEOTIDE SEQUENCE [LARGE SCALE GENOMIC DNA]</scope>
    <source>
        <strain evidence="1 2">Ap-RA04</strain>
    </source>
</reference>
<evidence type="ECO:0000313" key="2">
    <source>
        <dbReference type="Proteomes" id="UP000282483"/>
    </source>
</evidence>